<reference evidence="7 8" key="1">
    <citation type="submission" date="2016-11" db="EMBL/GenBank/DDBJ databases">
        <authorList>
            <person name="Jaros S."/>
            <person name="Januszkiewicz K."/>
            <person name="Wedrychowicz H."/>
        </authorList>
    </citation>
    <scope>NUCLEOTIDE SEQUENCE [LARGE SCALE GENOMIC DNA]</scope>
    <source>
        <strain evidence="7 8">DSM 15930</strain>
    </source>
</reference>
<dbReference type="SUPFAM" id="SSF55620">
    <property type="entry name" value="Tetrahydrobiopterin biosynthesis enzymes-like"/>
    <property type="match status" value="1"/>
</dbReference>
<evidence type="ECO:0000256" key="6">
    <source>
        <dbReference type="ARBA" id="ARBA00048807"/>
    </source>
</evidence>
<accession>A0A1M7KZH9</accession>
<comment type="catalytic activity">
    <reaction evidence="6">
        <text>7,8-dihydroneopterin 3'-triphosphate + H2O = 6-carboxy-5,6,7,8-tetrahydropterin + triphosphate + acetaldehyde + 2 H(+)</text>
        <dbReference type="Rhea" id="RHEA:27966"/>
        <dbReference type="ChEBI" id="CHEBI:15343"/>
        <dbReference type="ChEBI" id="CHEBI:15377"/>
        <dbReference type="ChEBI" id="CHEBI:15378"/>
        <dbReference type="ChEBI" id="CHEBI:18036"/>
        <dbReference type="ChEBI" id="CHEBI:58462"/>
        <dbReference type="ChEBI" id="CHEBI:61032"/>
        <dbReference type="EC" id="4.1.2.50"/>
    </reaction>
</comment>
<dbReference type="OrthoDB" id="9804698at2"/>
<dbReference type="InterPro" id="IPR038418">
    <property type="entry name" value="6-PTP_synth/QueD_sf"/>
</dbReference>
<protein>
    <recommendedName>
        <fullName evidence="4">6-carboxy-5,6,7,8-tetrahydropterin synthase</fullName>
        <ecNumber evidence="3">4.1.2.50</ecNumber>
    </recommendedName>
    <alternativeName>
        <fullName evidence="5">Queuosine biosynthesis protein QueD</fullName>
    </alternativeName>
</protein>
<gene>
    <name evidence="7" type="ORF">SAMN02746066_02960</name>
</gene>
<sequence>MRYHQYKFKFYVNASHAIYINGNLGERHSHTWEITINTLKIQNNFVQFDRLEQQIEEYFSKYQENYINEIPPFHHVNPTLENCCEYFKQELAELLRKEGWLLLMIEMSETPTRAYVINLLDEMGDNHNKDMEAIADAILDKLVER</sequence>
<dbReference type="Pfam" id="PF01242">
    <property type="entry name" value="PTPS"/>
    <property type="match status" value="1"/>
</dbReference>
<dbReference type="GO" id="GO:0070497">
    <property type="term" value="F:6-carboxytetrahydropterin synthase activity"/>
    <property type="evidence" value="ECO:0007669"/>
    <property type="project" value="UniProtKB-EC"/>
</dbReference>
<dbReference type="Gene3D" id="3.30.479.10">
    <property type="entry name" value="6-pyruvoyl tetrahydropterin synthase/QueD"/>
    <property type="match status" value="1"/>
</dbReference>
<evidence type="ECO:0000256" key="3">
    <source>
        <dbReference type="ARBA" id="ARBA00012982"/>
    </source>
</evidence>
<keyword evidence="8" id="KW-1185">Reference proteome</keyword>
<dbReference type="EC" id="4.1.2.50" evidence="3"/>
<comment type="similarity">
    <text evidence="2">Belongs to the PTPS family. QueD subfamily.</text>
</comment>
<name>A0A1M7KZH9_9FIRM</name>
<evidence type="ECO:0000256" key="5">
    <source>
        <dbReference type="ARBA" id="ARBA00031449"/>
    </source>
</evidence>
<comment type="pathway">
    <text evidence="1">Purine metabolism; 7-cyano-7-deazaguanine biosynthesis.</text>
</comment>
<proteinExistence type="inferred from homology"/>
<dbReference type="AlphaFoldDB" id="A0A1M7KZH9"/>
<dbReference type="Proteomes" id="UP000184038">
    <property type="component" value="Unassembled WGS sequence"/>
</dbReference>
<dbReference type="UniPathway" id="UPA00391"/>
<evidence type="ECO:0000313" key="8">
    <source>
        <dbReference type="Proteomes" id="UP000184038"/>
    </source>
</evidence>
<dbReference type="RefSeq" id="WP_073289096.1">
    <property type="nucleotide sequence ID" value="NZ_FRCP01000015.1"/>
</dbReference>
<evidence type="ECO:0000313" key="7">
    <source>
        <dbReference type="EMBL" id="SHM70633.1"/>
    </source>
</evidence>
<evidence type="ECO:0000256" key="2">
    <source>
        <dbReference type="ARBA" id="ARBA00008900"/>
    </source>
</evidence>
<dbReference type="InterPro" id="IPR017543">
    <property type="entry name" value="6-PTP_synth-rel_bac"/>
</dbReference>
<dbReference type="EMBL" id="FRCP01000015">
    <property type="protein sequence ID" value="SHM70633.1"/>
    <property type="molecule type" value="Genomic_DNA"/>
</dbReference>
<dbReference type="STRING" id="1120996.SAMN02746066_02960"/>
<dbReference type="NCBIfam" id="TIGR03112">
    <property type="entry name" value="6_pyr_pter_rel"/>
    <property type="match status" value="1"/>
</dbReference>
<evidence type="ECO:0000256" key="1">
    <source>
        <dbReference type="ARBA" id="ARBA00005061"/>
    </source>
</evidence>
<evidence type="ECO:0000256" key="4">
    <source>
        <dbReference type="ARBA" id="ARBA00018141"/>
    </source>
</evidence>
<organism evidence="7 8">
    <name type="scientific">Anaerosporobacter mobilis DSM 15930</name>
    <dbReference type="NCBI Taxonomy" id="1120996"/>
    <lineage>
        <taxon>Bacteria</taxon>
        <taxon>Bacillati</taxon>
        <taxon>Bacillota</taxon>
        <taxon>Clostridia</taxon>
        <taxon>Lachnospirales</taxon>
        <taxon>Lachnospiraceae</taxon>
        <taxon>Anaerosporobacter</taxon>
    </lineage>
</organism>
<dbReference type="InterPro" id="IPR007115">
    <property type="entry name" value="6-PTP_synth/QueD"/>
</dbReference>